<evidence type="ECO:0000256" key="1">
    <source>
        <dbReference type="SAM" id="Phobius"/>
    </source>
</evidence>
<proteinExistence type="predicted"/>
<name>A0A5C6CPI6_9BACT</name>
<dbReference type="PANTHER" id="PTHR30093:SF2">
    <property type="entry name" value="TYPE II SECRETION SYSTEM PROTEIN H"/>
    <property type="match status" value="1"/>
</dbReference>
<dbReference type="NCBIfam" id="TIGR04294">
    <property type="entry name" value="pre_pil_HX9DG"/>
    <property type="match status" value="1"/>
</dbReference>
<dbReference type="PANTHER" id="PTHR30093">
    <property type="entry name" value="GENERAL SECRETION PATHWAY PROTEIN G"/>
    <property type="match status" value="1"/>
</dbReference>
<dbReference type="OrthoDB" id="209901at2"/>
<protein>
    <recommendedName>
        <fullName evidence="2">DUF1559 domain-containing protein</fullName>
    </recommendedName>
</protein>
<evidence type="ECO:0000313" key="4">
    <source>
        <dbReference type="Proteomes" id="UP000316304"/>
    </source>
</evidence>
<keyword evidence="1" id="KW-0472">Membrane</keyword>
<dbReference type="EMBL" id="SJPT01000001">
    <property type="protein sequence ID" value="TWU26308.1"/>
    <property type="molecule type" value="Genomic_DNA"/>
</dbReference>
<comment type="caution">
    <text evidence="3">The sequence shown here is derived from an EMBL/GenBank/DDBJ whole genome shotgun (WGS) entry which is preliminary data.</text>
</comment>
<dbReference type="InterPro" id="IPR011453">
    <property type="entry name" value="DUF1559"/>
</dbReference>
<reference evidence="3 4" key="1">
    <citation type="submission" date="2019-02" db="EMBL/GenBank/DDBJ databases">
        <title>Deep-cultivation of Planctomycetes and their phenomic and genomic characterization uncovers novel biology.</title>
        <authorList>
            <person name="Wiegand S."/>
            <person name="Jogler M."/>
            <person name="Boedeker C."/>
            <person name="Pinto D."/>
            <person name="Vollmers J."/>
            <person name="Rivas-Marin E."/>
            <person name="Kohn T."/>
            <person name="Peeters S.H."/>
            <person name="Heuer A."/>
            <person name="Rast P."/>
            <person name="Oberbeckmann S."/>
            <person name="Bunk B."/>
            <person name="Jeske O."/>
            <person name="Meyerdierks A."/>
            <person name="Storesund J.E."/>
            <person name="Kallscheuer N."/>
            <person name="Luecker S."/>
            <person name="Lage O.M."/>
            <person name="Pohl T."/>
            <person name="Merkel B.J."/>
            <person name="Hornburger P."/>
            <person name="Mueller R.-W."/>
            <person name="Bruemmer F."/>
            <person name="Labrenz M."/>
            <person name="Spormann A.M."/>
            <person name="Op Den Camp H."/>
            <person name="Overmann J."/>
            <person name="Amann R."/>
            <person name="Jetten M.S.M."/>
            <person name="Mascher T."/>
            <person name="Medema M.H."/>
            <person name="Devos D.P."/>
            <person name="Kaster A.-K."/>
            <person name="Ovreas L."/>
            <person name="Rohde M."/>
            <person name="Galperin M.Y."/>
            <person name="Jogler C."/>
        </authorList>
    </citation>
    <scope>NUCLEOTIDE SEQUENCE [LARGE SCALE GENOMIC DNA]</scope>
    <source>
        <strain evidence="3 4">Pla52o</strain>
    </source>
</reference>
<evidence type="ECO:0000259" key="2">
    <source>
        <dbReference type="Pfam" id="PF07596"/>
    </source>
</evidence>
<dbReference type="AlphaFoldDB" id="A0A5C6CPI6"/>
<dbReference type="NCBIfam" id="TIGR02532">
    <property type="entry name" value="IV_pilin_GFxxxE"/>
    <property type="match status" value="1"/>
</dbReference>
<dbReference type="Pfam" id="PF07963">
    <property type="entry name" value="N_methyl"/>
    <property type="match status" value="1"/>
</dbReference>
<dbReference type="RefSeq" id="WP_146592685.1">
    <property type="nucleotide sequence ID" value="NZ_SJPT01000001.1"/>
</dbReference>
<dbReference type="InterPro" id="IPR027558">
    <property type="entry name" value="Pre_pil_HX9DG_C"/>
</dbReference>
<dbReference type="Proteomes" id="UP000316304">
    <property type="component" value="Unassembled WGS sequence"/>
</dbReference>
<keyword evidence="4" id="KW-1185">Reference proteome</keyword>
<evidence type="ECO:0000313" key="3">
    <source>
        <dbReference type="EMBL" id="TWU26308.1"/>
    </source>
</evidence>
<dbReference type="PROSITE" id="PS00409">
    <property type="entry name" value="PROKAR_NTER_METHYL"/>
    <property type="match status" value="1"/>
</dbReference>
<organism evidence="3 4">
    <name type="scientific">Novipirellula galeiformis</name>
    <dbReference type="NCBI Taxonomy" id="2528004"/>
    <lineage>
        <taxon>Bacteria</taxon>
        <taxon>Pseudomonadati</taxon>
        <taxon>Planctomycetota</taxon>
        <taxon>Planctomycetia</taxon>
        <taxon>Pirellulales</taxon>
        <taxon>Pirellulaceae</taxon>
        <taxon>Novipirellula</taxon>
    </lineage>
</organism>
<keyword evidence="1" id="KW-1133">Transmembrane helix</keyword>
<gene>
    <name evidence="3" type="ORF">Pla52o_01610</name>
</gene>
<dbReference type="SUPFAM" id="SSF54523">
    <property type="entry name" value="Pili subunits"/>
    <property type="match status" value="1"/>
</dbReference>
<feature type="transmembrane region" description="Helical" evidence="1">
    <location>
        <begin position="24"/>
        <end position="47"/>
    </location>
</feature>
<dbReference type="Gene3D" id="3.30.700.10">
    <property type="entry name" value="Glycoprotein, Type 4 Pilin"/>
    <property type="match status" value="1"/>
</dbReference>
<feature type="domain" description="DUF1559" evidence="2">
    <location>
        <begin position="48"/>
        <end position="334"/>
    </location>
</feature>
<sequence>MSCCGRHDTSWCNEMKTLRTKRGFTLVELLVVIAIIGVLVGLLLPAVQAAREAARRMQCTNNLKQLALSLHNYHDTYLNFPRYSQIPGASSVISMYSYPVQIKLLPFMEQTALYDQIKTTTRDFYINAGADSVTQGVQVPAFVCPSDVPYPTAGRLGYCNYPVSAGSNLGWNLSESRHNGVFQPSAETNMAFIIDGTSNTIMLAEQLTGDNDNGTYRRETDVVRGLSWSGNDSTQQGVITQSQVDTAGAACDANPSNHSSVSGSRYSRGIFMYTVFNTVATPNWKYPGCFTSTSSGDHGSSRGIYPSRSRHPGGVNHALADASVRFISDSIDLQLYHGLGSRNGGESVTAP</sequence>
<dbReference type="InterPro" id="IPR012902">
    <property type="entry name" value="N_methyl_site"/>
</dbReference>
<dbReference type="InterPro" id="IPR045584">
    <property type="entry name" value="Pilin-like"/>
</dbReference>
<accession>A0A5C6CPI6</accession>
<keyword evidence="1" id="KW-0812">Transmembrane</keyword>
<dbReference type="Pfam" id="PF07596">
    <property type="entry name" value="SBP_bac_10"/>
    <property type="match status" value="1"/>
</dbReference>